<accession>A0A8J2QQI3</accession>
<feature type="region of interest" description="Disordered" evidence="1">
    <location>
        <begin position="68"/>
        <end position="98"/>
    </location>
</feature>
<reference evidence="2" key="1">
    <citation type="submission" date="2021-09" db="EMBL/GenBank/DDBJ databases">
        <authorList>
            <person name="Martin H S."/>
        </authorList>
    </citation>
    <scope>NUCLEOTIDE SEQUENCE</scope>
</reference>
<dbReference type="EMBL" id="CAKASE010000060">
    <property type="protein sequence ID" value="CAG9568385.1"/>
    <property type="molecule type" value="Genomic_DNA"/>
</dbReference>
<organism evidence="2 3">
    <name type="scientific">Danaus chrysippus</name>
    <name type="common">African queen</name>
    <dbReference type="NCBI Taxonomy" id="151541"/>
    <lineage>
        <taxon>Eukaryota</taxon>
        <taxon>Metazoa</taxon>
        <taxon>Ecdysozoa</taxon>
        <taxon>Arthropoda</taxon>
        <taxon>Hexapoda</taxon>
        <taxon>Insecta</taxon>
        <taxon>Pterygota</taxon>
        <taxon>Neoptera</taxon>
        <taxon>Endopterygota</taxon>
        <taxon>Lepidoptera</taxon>
        <taxon>Glossata</taxon>
        <taxon>Ditrysia</taxon>
        <taxon>Papilionoidea</taxon>
        <taxon>Nymphalidae</taxon>
        <taxon>Danainae</taxon>
        <taxon>Danaini</taxon>
        <taxon>Danaina</taxon>
        <taxon>Danaus</taxon>
        <taxon>Anosia</taxon>
    </lineage>
</organism>
<proteinExistence type="predicted"/>
<protein>
    <submittedName>
        <fullName evidence="2">(African queen) hypothetical protein</fullName>
    </submittedName>
</protein>
<evidence type="ECO:0000256" key="1">
    <source>
        <dbReference type="SAM" id="MobiDB-lite"/>
    </source>
</evidence>
<dbReference type="Proteomes" id="UP000789524">
    <property type="component" value="Unassembled WGS sequence"/>
</dbReference>
<evidence type="ECO:0000313" key="3">
    <source>
        <dbReference type="Proteomes" id="UP000789524"/>
    </source>
</evidence>
<keyword evidence="3" id="KW-1185">Reference proteome</keyword>
<gene>
    <name evidence="2" type="ORF">DCHRY22_LOCUS8272</name>
</gene>
<name>A0A8J2QQI3_9NEOP</name>
<sequence length="98" mass="11170">MSWETSLAPSYIYYGRSPGPRTCSVTRTKRSDSPGGARAGRTRCCWWSRCWRRTCCSRWCTRGACCPGPRRAASDASDVRPPRPPASDWRSRWPRSLI</sequence>
<evidence type="ECO:0000313" key="2">
    <source>
        <dbReference type="EMBL" id="CAG9568385.1"/>
    </source>
</evidence>
<comment type="caution">
    <text evidence="2">The sequence shown here is derived from an EMBL/GenBank/DDBJ whole genome shotgun (WGS) entry which is preliminary data.</text>
</comment>
<dbReference type="AlphaFoldDB" id="A0A8J2QQI3"/>